<feature type="compositionally biased region" description="Basic and acidic residues" evidence="2">
    <location>
        <begin position="107"/>
        <end position="121"/>
    </location>
</feature>
<dbReference type="EMBL" id="GL376567">
    <property type="status" value="NOT_ANNOTATED_CDS"/>
    <property type="molecule type" value="Genomic_DNA"/>
</dbReference>
<evidence type="ECO:0000256" key="2">
    <source>
        <dbReference type="SAM" id="MobiDB-lite"/>
    </source>
</evidence>
<evidence type="ECO:0000313" key="3">
    <source>
        <dbReference type="EnsemblProtists" id="PYU1_T004336"/>
    </source>
</evidence>
<dbReference type="VEuPathDB" id="FungiDB:PYU1_G004326"/>
<feature type="compositionally biased region" description="Polar residues" evidence="2">
    <location>
        <begin position="1188"/>
        <end position="1203"/>
    </location>
</feature>
<evidence type="ECO:0008006" key="5">
    <source>
        <dbReference type="Google" id="ProtNLM"/>
    </source>
</evidence>
<evidence type="ECO:0000256" key="1">
    <source>
        <dbReference type="SAM" id="Coils"/>
    </source>
</evidence>
<dbReference type="STRING" id="431595.K3WH94"/>
<feature type="compositionally biased region" description="Polar residues" evidence="2">
    <location>
        <begin position="235"/>
        <end position="248"/>
    </location>
</feature>
<dbReference type="EnsemblProtists" id="PYU1_T004336">
    <property type="protein sequence ID" value="PYU1_T004336"/>
    <property type="gene ID" value="PYU1_G004326"/>
</dbReference>
<name>K3WH94_GLOUD</name>
<feature type="region of interest" description="Disordered" evidence="2">
    <location>
        <begin position="1"/>
        <end position="166"/>
    </location>
</feature>
<dbReference type="eggNOG" id="ENOG502QVI4">
    <property type="taxonomic scope" value="Eukaryota"/>
</dbReference>
<evidence type="ECO:0000313" key="4">
    <source>
        <dbReference type="Proteomes" id="UP000019132"/>
    </source>
</evidence>
<feature type="compositionally biased region" description="Low complexity" evidence="2">
    <location>
        <begin position="1177"/>
        <end position="1187"/>
    </location>
</feature>
<dbReference type="Proteomes" id="UP000019132">
    <property type="component" value="Unassembled WGS sequence"/>
</dbReference>
<feature type="compositionally biased region" description="Low complexity" evidence="2">
    <location>
        <begin position="146"/>
        <end position="166"/>
    </location>
</feature>
<keyword evidence="4" id="KW-1185">Reference proteome</keyword>
<feature type="compositionally biased region" description="Acidic residues" evidence="2">
    <location>
        <begin position="57"/>
        <end position="79"/>
    </location>
</feature>
<feature type="coiled-coil region" evidence="1">
    <location>
        <begin position="567"/>
        <end position="594"/>
    </location>
</feature>
<dbReference type="OMA" id="ERKEHAM"/>
<feature type="compositionally biased region" description="Basic and acidic residues" evidence="2">
    <location>
        <begin position="30"/>
        <end position="50"/>
    </location>
</feature>
<proteinExistence type="predicted"/>
<feature type="compositionally biased region" description="Acidic residues" evidence="2">
    <location>
        <begin position="122"/>
        <end position="137"/>
    </location>
</feature>
<reference evidence="4" key="2">
    <citation type="submission" date="2010-04" db="EMBL/GenBank/DDBJ databases">
        <authorList>
            <person name="Buell R."/>
            <person name="Hamilton J."/>
            <person name="Hostetler J."/>
        </authorList>
    </citation>
    <scope>NUCLEOTIDE SEQUENCE [LARGE SCALE GENOMIC DNA]</scope>
    <source>
        <strain evidence="4">DAOM:BR144</strain>
    </source>
</reference>
<feature type="region of interest" description="Disordered" evidence="2">
    <location>
        <begin position="230"/>
        <end position="254"/>
    </location>
</feature>
<organism evidence="3 4">
    <name type="scientific">Globisporangium ultimum (strain ATCC 200006 / CBS 805.95 / DAOM BR144)</name>
    <name type="common">Pythium ultimum</name>
    <dbReference type="NCBI Taxonomy" id="431595"/>
    <lineage>
        <taxon>Eukaryota</taxon>
        <taxon>Sar</taxon>
        <taxon>Stramenopiles</taxon>
        <taxon>Oomycota</taxon>
        <taxon>Peronosporomycetes</taxon>
        <taxon>Pythiales</taxon>
        <taxon>Pythiaceae</taxon>
        <taxon>Globisporangium</taxon>
    </lineage>
</organism>
<reference evidence="4" key="1">
    <citation type="journal article" date="2010" name="Genome Biol.">
        <title>Genome sequence of the necrotrophic plant pathogen Pythium ultimum reveals original pathogenicity mechanisms and effector repertoire.</title>
        <authorList>
            <person name="Levesque C.A."/>
            <person name="Brouwer H."/>
            <person name="Cano L."/>
            <person name="Hamilton J.P."/>
            <person name="Holt C."/>
            <person name="Huitema E."/>
            <person name="Raffaele S."/>
            <person name="Robideau G.P."/>
            <person name="Thines M."/>
            <person name="Win J."/>
            <person name="Zerillo M.M."/>
            <person name="Beakes G.W."/>
            <person name="Boore J.L."/>
            <person name="Busam D."/>
            <person name="Dumas B."/>
            <person name="Ferriera S."/>
            <person name="Fuerstenberg S.I."/>
            <person name="Gachon C.M."/>
            <person name="Gaulin E."/>
            <person name="Govers F."/>
            <person name="Grenville-Briggs L."/>
            <person name="Horner N."/>
            <person name="Hostetler J."/>
            <person name="Jiang R.H."/>
            <person name="Johnson J."/>
            <person name="Krajaejun T."/>
            <person name="Lin H."/>
            <person name="Meijer H.J."/>
            <person name="Moore B."/>
            <person name="Morris P."/>
            <person name="Phuntmart V."/>
            <person name="Puiu D."/>
            <person name="Shetty J."/>
            <person name="Stajich J.E."/>
            <person name="Tripathy S."/>
            <person name="Wawra S."/>
            <person name="van West P."/>
            <person name="Whitty B.R."/>
            <person name="Coutinho P.M."/>
            <person name="Henrissat B."/>
            <person name="Martin F."/>
            <person name="Thomas P.D."/>
            <person name="Tyler B.M."/>
            <person name="De Vries R.P."/>
            <person name="Kamoun S."/>
            <person name="Yandell M."/>
            <person name="Tisserat N."/>
            <person name="Buell C.R."/>
        </authorList>
    </citation>
    <scope>NUCLEOTIDE SEQUENCE</scope>
    <source>
        <strain evidence="4">DAOM:BR144</strain>
    </source>
</reference>
<dbReference type="HOGENOM" id="CLU_250877_0_0_1"/>
<reference evidence="3" key="3">
    <citation type="submission" date="2015-02" db="UniProtKB">
        <authorList>
            <consortium name="EnsemblProtists"/>
        </authorList>
    </citation>
    <scope>IDENTIFICATION</scope>
    <source>
        <strain evidence="3">DAOM BR144</strain>
    </source>
</reference>
<protein>
    <recommendedName>
        <fullName evidence="5">EF-hand domain-containing protein</fullName>
    </recommendedName>
</protein>
<feature type="coiled-coil region" evidence="1">
    <location>
        <begin position="791"/>
        <end position="829"/>
    </location>
</feature>
<feature type="coiled-coil region" evidence="1">
    <location>
        <begin position="912"/>
        <end position="946"/>
    </location>
</feature>
<feature type="region of interest" description="Disordered" evidence="2">
    <location>
        <begin position="1174"/>
        <end position="1203"/>
    </location>
</feature>
<sequence>MNTAAALAAWQQRAMRKARDESDSSEGDVDMQHEGDNRPPRQDDDDRDYHASWLQEVDADGDDGEDDDDGERDSDDSGEEQNAVIPWLPDGQDAYEESVEGNTSATENEKEHAQESPRHSEQDEEDGEDDEIMEDFSNEWADKYLSSPARTETAPSASTTPSATSLLSASDNVDGWKQSSASSVTEHYSGGMTKLFAGYGGPRSSFRNEIALVGQATEKAVAAAVETAKAQETTSALTEKSSSTSQIPRYQAETPHTEMRVHPIAIVPTKTEPQNGPISPNTLKRANSLYLSPTSASKALMKRQDSLTPNASRSQMLWNTESLRRNSRLLDEWKRKEIWHDFKRAEENVSGPQAKKINVIEQQQPVASEVRLENLLQHIRAEISSSRHTEKVDQSTSVASIAQHNSVAVVHALLAPSIVETQNYERRQTVSVGTVTEAPVALLSTAASVCSRSEYEQLLQEKQFLKDELENRARLTASDKERIKSLNERIQHLEISDRENKFLKDENQKHHMQELSSKELVKTLGDQLALVSKSEEQLKLQTQQLFQQNQSLQSDLLEKIAAEASKIQKMAHLSAEKENLMQELERRNSVATKKDREAKDHLQQQVIRRLLRVKRLTYVRVAIARWRMTSQHVFHTRCRALEALASINRQLEMKQLAKTFNKLKTSSMEIKRQTVVSDLGHVVDEMNQQQQTLAFQNALLILNQVVERRESQHLRHGFSAFQLNSQEQRKLEFSLGHAWTKLNLLFLGKIHADKRNAFSQWKLRAHMNSIHFSYEKVRQNEKDLLEAKDCVFSLSREKTKLEEKLHKSREEYQQLTDQLTENKAELQVVKHGYVTTVIRDTERAWLRSIFTEWRMQSHLSLATKGFRLEAEMAELKAVERDQHAKSVGDYNRVLRNDLERFQFFSQDKRIAVDVLTKKLLREEEKYKQMEEHQVLLEERVHSLRSQLSTFLEWEGLELPLSMLSLSKDITVRNLRELFLLHATNNSGPDTIPSTSSIFPSLRDGLDNAAPRMSMDSLLRMIEYSTLPEENHIKKEELAEQVTRHFPDYAAERGLLFPDFLIGLNNLLQSVFHESSNKLDQMEFWASLVALVDPSRCGSANGNGNGRERSPWAGRLSDDILQNQEKLLAMLEHETAVVERAVMEKSSLKHTYPTAGHASVASTFYEYQCDPMLPPETSSSHQSLSVSSEGFSTKQNSPAQASQNGSLIAPLPEIYSTWYQTAQIRDLFLSFHQPLLKVLMKYSNEKRMPSHGNQFCLQLSGILKMLDDMKLYPTYLSKGMVHHVFGSLCDRDGLLTPQAFTLFLGSCALEIYTKSMIGNPKPSLFPLSAREILLSFFCDLGFLAESEAPAPSQICFVGIDIENILWPLFEYYASSDDGTPRAEDERVAMTSAKFARFMVEIAGASVGPDDIYRRVMLESRRIANGASPEAQKTWKMHYDEFYAAISHIQEGRNKQIAYPNRGEAVRHWMQQTQ</sequence>
<keyword evidence="1" id="KW-0175">Coiled coil</keyword>
<dbReference type="InParanoid" id="K3WH94"/>
<accession>K3WH94</accession>